<dbReference type="EMBL" id="JASAOG010000095">
    <property type="protein sequence ID" value="KAK0052349.1"/>
    <property type="molecule type" value="Genomic_DNA"/>
</dbReference>
<name>A0AAD8BD03_BIOPF</name>
<proteinExistence type="predicted"/>
<organism evidence="1 2">
    <name type="scientific">Biomphalaria pfeifferi</name>
    <name type="common">Bloodfluke planorb</name>
    <name type="synonym">Freshwater snail</name>
    <dbReference type="NCBI Taxonomy" id="112525"/>
    <lineage>
        <taxon>Eukaryota</taxon>
        <taxon>Metazoa</taxon>
        <taxon>Spiralia</taxon>
        <taxon>Lophotrochozoa</taxon>
        <taxon>Mollusca</taxon>
        <taxon>Gastropoda</taxon>
        <taxon>Heterobranchia</taxon>
        <taxon>Euthyneura</taxon>
        <taxon>Panpulmonata</taxon>
        <taxon>Hygrophila</taxon>
        <taxon>Lymnaeoidea</taxon>
        <taxon>Planorbidae</taxon>
        <taxon>Biomphalaria</taxon>
    </lineage>
</organism>
<accession>A0AAD8BD03</accession>
<reference evidence="1" key="2">
    <citation type="submission" date="2023-04" db="EMBL/GenBank/DDBJ databases">
        <authorList>
            <person name="Bu L."/>
            <person name="Lu L."/>
            <person name="Laidemitt M.R."/>
            <person name="Zhang S.M."/>
            <person name="Mutuku M."/>
            <person name="Mkoji G."/>
            <person name="Steinauer M."/>
            <person name="Loker E.S."/>
        </authorList>
    </citation>
    <scope>NUCLEOTIDE SEQUENCE</scope>
    <source>
        <strain evidence="1">KasaAsao</strain>
        <tissue evidence="1">Whole Snail</tissue>
    </source>
</reference>
<gene>
    <name evidence="1" type="ORF">Bpfe_018179</name>
</gene>
<reference evidence="1" key="1">
    <citation type="journal article" date="2023" name="PLoS Negl. Trop. Dis.">
        <title>A genome sequence for Biomphalaria pfeifferi, the major vector snail for the human-infecting parasite Schistosoma mansoni.</title>
        <authorList>
            <person name="Bu L."/>
            <person name="Lu L."/>
            <person name="Laidemitt M.R."/>
            <person name="Zhang S.M."/>
            <person name="Mutuku M."/>
            <person name="Mkoji G."/>
            <person name="Steinauer M."/>
            <person name="Loker E.S."/>
        </authorList>
    </citation>
    <scope>NUCLEOTIDE SEQUENCE</scope>
    <source>
        <strain evidence="1">KasaAsao</strain>
    </source>
</reference>
<keyword evidence="2" id="KW-1185">Reference proteome</keyword>
<comment type="caution">
    <text evidence="1">The sequence shown here is derived from an EMBL/GenBank/DDBJ whole genome shotgun (WGS) entry which is preliminary data.</text>
</comment>
<dbReference type="Proteomes" id="UP001233172">
    <property type="component" value="Unassembled WGS sequence"/>
</dbReference>
<evidence type="ECO:0000313" key="1">
    <source>
        <dbReference type="EMBL" id="KAK0052349.1"/>
    </source>
</evidence>
<dbReference type="AlphaFoldDB" id="A0AAD8BD03"/>
<protein>
    <submittedName>
        <fullName evidence="1">Trafficking protein particle complex subunit 11</fullName>
    </submittedName>
</protein>
<sequence length="198" mass="22033">MFPDSAIASGFSCSTFGISPYLAEVQRKAVLSEKDYVLLFDETLNGPLQSKQLDVHAELMQESSVKHLNVGSCGLNIVHNSFKAGHSATSWDIGSWLSALHWLFKDSPARREDFINLIGTSTFALRFCGHRWLENVPTIQRALQIWPAGKVYLNKIKGDKSKESTCKSYKNLVDFAADALLEAKAQILCPLHKNSSLF</sequence>
<evidence type="ECO:0000313" key="2">
    <source>
        <dbReference type="Proteomes" id="UP001233172"/>
    </source>
</evidence>